<organism evidence="2 3">
    <name type="scientific">Portunus trituberculatus</name>
    <name type="common">Swimming crab</name>
    <name type="synonym">Neptunus trituberculatus</name>
    <dbReference type="NCBI Taxonomy" id="210409"/>
    <lineage>
        <taxon>Eukaryota</taxon>
        <taxon>Metazoa</taxon>
        <taxon>Ecdysozoa</taxon>
        <taxon>Arthropoda</taxon>
        <taxon>Crustacea</taxon>
        <taxon>Multicrustacea</taxon>
        <taxon>Malacostraca</taxon>
        <taxon>Eumalacostraca</taxon>
        <taxon>Eucarida</taxon>
        <taxon>Decapoda</taxon>
        <taxon>Pleocyemata</taxon>
        <taxon>Brachyura</taxon>
        <taxon>Eubrachyura</taxon>
        <taxon>Portunoidea</taxon>
        <taxon>Portunidae</taxon>
        <taxon>Portuninae</taxon>
        <taxon>Portunus</taxon>
    </lineage>
</organism>
<gene>
    <name evidence="2" type="ORF">E2C01_021474</name>
</gene>
<accession>A0A5B7E665</accession>
<comment type="caution">
    <text evidence="2">The sequence shown here is derived from an EMBL/GenBank/DDBJ whole genome shotgun (WGS) entry which is preliminary data.</text>
</comment>
<evidence type="ECO:0000256" key="1">
    <source>
        <dbReference type="SAM" id="MobiDB-lite"/>
    </source>
</evidence>
<evidence type="ECO:0000313" key="3">
    <source>
        <dbReference type="Proteomes" id="UP000324222"/>
    </source>
</evidence>
<protein>
    <submittedName>
        <fullName evidence="2">Uncharacterized protein</fullName>
    </submittedName>
</protein>
<dbReference type="Proteomes" id="UP000324222">
    <property type="component" value="Unassembled WGS sequence"/>
</dbReference>
<keyword evidence="3" id="KW-1185">Reference proteome</keyword>
<dbReference type="EMBL" id="VSRR010001884">
    <property type="protein sequence ID" value="MPC28274.1"/>
    <property type="molecule type" value="Genomic_DNA"/>
</dbReference>
<evidence type="ECO:0000313" key="2">
    <source>
        <dbReference type="EMBL" id="MPC28274.1"/>
    </source>
</evidence>
<feature type="compositionally biased region" description="Low complexity" evidence="1">
    <location>
        <begin position="134"/>
        <end position="146"/>
    </location>
</feature>
<reference evidence="2 3" key="1">
    <citation type="submission" date="2019-05" db="EMBL/GenBank/DDBJ databases">
        <title>Another draft genome of Portunus trituberculatus and its Hox gene families provides insights of decapod evolution.</title>
        <authorList>
            <person name="Jeong J.-H."/>
            <person name="Song I."/>
            <person name="Kim S."/>
            <person name="Choi T."/>
            <person name="Kim D."/>
            <person name="Ryu S."/>
            <person name="Kim W."/>
        </authorList>
    </citation>
    <scope>NUCLEOTIDE SEQUENCE [LARGE SCALE GENOMIC DNA]</scope>
    <source>
        <tissue evidence="2">Muscle</tissue>
    </source>
</reference>
<feature type="region of interest" description="Disordered" evidence="1">
    <location>
        <begin position="131"/>
        <end position="153"/>
    </location>
</feature>
<proteinExistence type="predicted"/>
<sequence>MKFVGQFNSDDGRGESYLCTSLSRWSTCRSRHQAWVAGGRRCESTHESLRTEEDIATSRHECEEWVVEEEEEEEEGQWVAVKSLQGEKDPDIFSPSCRVPSSFSFPAPHDPTHKWGVVDHGSLRCCCGRRPLVKSSSSDISMNSKAASRKERD</sequence>
<dbReference type="AlphaFoldDB" id="A0A5B7E665"/>
<name>A0A5B7E665_PORTR</name>